<keyword evidence="3" id="KW-1185">Reference proteome</keyword>
<dbReference type="AlphaFoldDB" id="A0A366D5J6"/>
<evidence type="ECO:0000313" key="2">
    <source>
        <dbReference type="EMBL" id="RBO85300.1"/>
    </source>
</evidence>
<proteinExistence type="predicted"/>
<dbReference type="Proteomes" id="UP000252586">
    <property type="component" value="Unassembled WGS sequence"/>
</dbReference>
<comment type="caution">
    <text evidence="2">The sequence shown here is derived from an EMBL/GenBank/DDBJ whole genome shotgun (WGS) entry which is preliminary data.</text>
</comment>
<dbReference type="EMBL" id="QNRE01000015">
    <property type="protein sequence ID" value="RBO85300.1"/>
    <property type="molecule type" value="Genomic_DNA"/>
</dbReference>
<gene>
    <name evidence="2" type="ORF">DFR74_115148</name>
</gene>
<evidence type="ECO:0000313" key="3">
    <source>
        <dbReference type="Proteomes" id="UP000252586"/>
    </source>
</evidence>
<accession>A0A366D5J6</accession>
<reference evidence="2 3" key="1">
    <citation type="submission" date="2018-06" db="EMBL/GenBank/DDBJ databases">
        <title>Genomic Encyclopedia of Type Strains, Phase IV (KMG-IV): sequencing the most valuable type-strain genomes for metagenomic binning, comparative biology and taxonomic classification.</title>
        <authorList>
            <person name="Goeker M."/>
        </authorList>
    </citation>
    <scope>NUCLEOTIDE SEQUENCE [LARGE SCALE GENOMIC DNA]</scope>
    <source>
        <strain evidence="2 3">DSM 44599</strain>
    </source>
</reference>
<evidence type="ECO:0000256" key="1">
    <source>
        <dbReference type="SAM" id="MobiDB-lite"/>
    </source>
</evidence>
<sequence>MSATRDRCPADQQQTPVSGPAALPSPEYLMAAFRGQLDDQSPMARWARDLADLWAQLVAATRARHDIGDLESVLCEIAQVVREINSWSVFWLPRPHGARRHTRTFGDEVSHLAGSFAVAFTELMRPAPDHAQLREAWFHLAEARDGYSDLLAATHERQVQLPVVSLPLTIFAAPSA</sequence>
<protein>
    <submittedName>
        <fullName evidence="2">Uncharacterized protein</fullName>
    </submittedName>
</protein>
<name>A0A366D5J6_9NOCA</name>
<feature type="region of interest" description="Disordered" evidence="1">
    <location>
        <begin position="1"/>
        <end position="23"/>
    </location>
</feature>
<organism evidence="2 3">
    <name type="scientific">Nocardia puris</name>
    <dbReference type="NCBI Taxonomy" id="208602"/>
    <lineage>
        <taxon>Bacteria</taxon>
        <taxon>Bacillati</taxon>
        <taxon>Actinomycetota</taxon>
        <taxon>Actinomycetes</taxon>
        <taxon>Mycobacteriales</taxon>
        <taxon>Nocardiaceae</taxon>
        <taxon>Nocardia</taxon>
    </lineage>
</organism>